<dbReference type="InterPro" id="IPR036249">
    <property type="entry name" value="Thioredoxin-like_sf"/>
</dbReference>
<dbReference type="SUPFAM" id="SSF52833">
    <property type="entry name" value="Thioredoxin-like"/>
    <property type="match status" value="1"/>
</dbReference>
<protein>
    <submittedName>
        <fullName evidence="4">SCO family protein</fullName>
    </submittedName>
</protein>
<evidence type="ECO:0000259" key="3">
    <source>
        <dbReference type="PROSITE" id="PS51352"/>
    </source>
</evidence>
<dbReference type="RefSeq" id="WP_289410253.1">
    <property type="nucleotide sequence ID" value="NZ_JAUCDY010000004.1"/>
</dbReference>
<keyword evidence="2" id="KW-0186">Copper</keyword>
<name>A0ABT7SPX6_9GAMM</name>
<comment type="similarity">
    <text evidence="1">Belongs to the SCO1/2 family.</text>
</comment>
<proteinExistence type="inferred from homology"/>
<reference evidence="4 5" key="1">
    <citation type="submission" date="2023-06" db="EMBL/GenBank/DDBJ databases">
        <title>Thiopseudomonas sp. CY1220 draft genome sequence.</title>
        <authorList>
            <person name="Zhao G."/>
            <person name="An M."/>
        </authorList>
    </citation>
    <scope>NUCLEOTIDE SEQUENCE [LARGE SCALE GENOMIC DNA]</scope>
    <source>
        <strain evidence="4 5">CY1220</strain>
    </source>
</reference>
<dbReference type="InterPro" id="IPR003782">
    <property type="entry name" value="SCO1/SenC"/>
</dbReference>
<dbReference type="Pfam" id="PF02630">
    <property type="entry name" value="SCO1-SenC"/>
    <property type="match status" value="1"/>
</dbReference>
<evidence type="ECO:0000256" key="2">
    <source>
        <dbReference type="ARBA" id="ARBA00023008"/>
    </source>
</evidence>
<dbReference type="Proteomes" id="UP001241056">
    <property type="component" value="Unassembled WGS sequence"/>
</dbReference>
<sequence>MSRNSIQLALLATTSLVLVLIIIYAAANIKSPSPDQHNEELRAAGIIALPKPRDIPTLSFDSSNNEPIVTTELKDKWYLVYFGYTYCPDICPTSLAEMRQIHRLLTPQAQQQVEFIMVSVDPNRDTPQQLRAYLNFFHPDFKGFTGDMTDVQKFSNALGIPFIPGDTNQPGYTVDHSGNLAIISPAGQHFGFVQAPFKIEQVAQQFNRLVQQAK</sequence>
<dbReference type="PANTHER" id="PTHR12151">
    <property type="entry name" value="ELECTRON TRANSPORT PROTIN SCO1/SENC FAMILY MEMBER"/>
    <property type="match status" value="1"/>
</dbReference>
<evidence type="ECO:0000313" key="5">
    <source>
        <dbReference type="Proteomes" id="UP001241056"/>
    </source>
</evidence>
<accession>A0ABT7SPX6</accession>
<evidence type="ECO:0000313" key="4">
    <source>
        <dbReference type="EMBL" id="MDM7857597.1"/>
    </source>
</evidence>
<gene>
    <name evidence="4" type="ORF">QEZ41_04815</name>
</gene>
<dbReference type="CDD" id="cd02968">
    <property type="entry name" value="SCO"/>
    <property type="match status" value="1"/>
</dbReference>
<feature type="domain" description="Thioredoxin" evidence="3">
    <location>
        <begin position="49"/>
        <end position="214"/>
    </location>
</feature>
<evidence type="ECO:0000256" key="1">
    <source>
        <dbReference type="ARBA" id="ARBA00010996"/>
    </source>
</evidence>
<dbReference type="Gene3D" id="3.40.30.10">
    <property type="entry name" value="Glutaredoxin"/>
    <property type="match status" value="1"/>
</dbReference>
<dbReference type="PANTHER" id="PTHR12151:SF25">
    <property type="entry name" value="LINALOOL DEHYDRATASE_ISOMERASE DOMAIN-CONTAINING PROTEIN"/>
    <property type="match status" value="1"/>
</dbReference>
<dbReference type="PROSITE" id="PS51352">
    <property type="entry name" value="THIOREDOXIN_2"/>
    <property type="match status" value="1"/>
</dbReference>
<comment type="caution">
    <text evidence="4">The sequence shown here is derived from an EMBL/GenBank/DDBJ whole genome shotgun (WGS) entry which is preliminary data.</text>
</comment>
<dbReference type="InterPro" id="IPR013766">
    <property type="entry name" value="Thioredoxin_domain"/>
</dbReference>
<organism evidence="4 5">
    <name type="scientific">Thiopseudomonas acetoxidans</name>
    <dbReference type="NCBI Taxonomy" id="3041622"/>
    <lineage>
        <taxon>Bacteria</taxon>
        <taxon>Pseudomonadati</taxon>
        <taxon>Pseudomonadota</taxon>
        <taxon>Gammaproteobacteria</taxon>
        <taxon>Pseudomonadales</taxon>
        <taxon>Pseudomonadaceae</taxon>
        <taxon>Thiopseudomonas</taxon>
    </lineage>
</organism>
<dbReference type="EMBL" id="JAUCDY010000004">
    <property type="protein sequence ID" value="MDM7857597.1"/>
    <property type="molecule type" value="Genomic_DNA"/>
</dbReference>
<keyword evidence="5" id="KW-1185">Reference proteome</keyword>